<dbReference type="InterPro" id="IPR036249">
    <property type="entry name" value="Thioredoxin-like_sf"/>
</dbReference>
<evidence type="ECO:0000256" key="10">
    <source>
        <dbReference type="ARBA" id="ARBA00079296"/>
    </source>
</evidence>
<keyword evidence="4 11" id="KW-0560">Oxidoreductase</keyword>
<evidence type="ECO:0000256" key="8">
    <source>
        <dbReference type="ARBA" id="ARBA00074156"/>
    </source>
</evidence>
<dbReference type="PANTHER" id="PTHR10430:SF16">
    <property type="entry name" value="PEROXIREDOXIN-5, MITOCHONDRIAL"/>
    <property type="match status" value="1"/>
</dbReference>
<dbReference type="GO" id="GO:0042744">
    <property type="term" value="P:hydrogen peroxide catabolic process"/>
    <property type="evidence" value="ECO:0007669"/>
    <property type="project" value="TreeGrafter"/>
</dbReference>
<comment type="function">
    <text evidence="11">Thiol-specific peroxidase that catalyzes the reduction of hydrogen peroxide and organic hydroperoxides to water and alcohols, respectively. Plays a role in cell protection against oxidative stress by detoxifying peroxides.</text>
</comment>
<accession>A0A081CGK8</accession>
<dbReference type="CDD" id="cd03013">
    <property type="entry name" value="PRX5_like"/>
    <property type="match status" value="1"/>
</dbReference>
<protein>
    <recommendedName>
        <fullName evidence="8">Putative peroxiredoxin</fullName>
    </recommendedName>
    <alternativeName>
        <fullName evidence="9">Thioredoxin reductase</fullName>
    </alternativeName>
    <alternativeName>
        <fullName evidence="10">Thioredoxin-dependent peroxiredoxin</fullName>
    </alternativeName>
</protein>
<dbReference type="GO" id="GO:0008379">
    <property type="term" value="F:thioredoxin peroxidase activity"/>
    <property type="evidence" value="ECO:0007669"/>
    <property type="project" value="InterPro"/>
</dbReference>
<comment type="subunit">
    <text evidence="7">Homodimer; disulfide-linked, upon oxidation.</text>
</comment>
<dbReference type="OrthoDB" id="195498at2759"/>
<proteinExistence type="inferred from homology"/>
<name>A0A081CGK8_PSEA2</name>
<evidence type="ECO:0000256" key="9">
    <source>
        <dbReference type="ARBA" id="ARBA00076301"/>
    </source>
</evidence>
<evidence type="ECO:0000313" key="12">
    <source>
        <dbReference type="EMBL" id="GAK65804.1"/>
    </source>
</evidence>
<evidence type="ECO:0000256" key="6">
    <source>
        <dbReference type="ARBA" id="ARBA00023284"/>
    </source>
</evidence>
<dbReference type="InterPro" id="IPR037944">
    <property type="entry name" value="PRX5-like"/>
</dbReference>
<dbReference type="AlphaFoldDB" id="A0A081CGK8"/>
<keyword evidence="5" id="KW-1015">Disulfide bond</keyword>
<dbReference type="GO" id="GO:0045454">
    <property type="term" value="P:cell redox homeostasis"/>
    <property type="evidence" value="ECO:0007669"/>
    <property type="project" value="TreeGrafter"/>
</dbReference>
<dbReference type="Gene3D" id="3.40.30.10">
    <property type="entry name" value="Glutaredoxin"/>
    <property type="match status" value="1"/>
</dbReference>
<dbReference type="GO" id="GO:0005739">
    <property type="term" value="C:mitochondrion"/>
    <property type="evidence" value="ECO:0007669"/>
    <property type="project" value="TreeGrafter"/>
</dbReference>
<evidence type="ECO:0000256" key="11">
    <source>
        <dbReference type="RuleBase" id="RU366011"/>
    </source>
</evidence>
<dbReference type="Pfam" id="PF08534">
    <property type="entry name" value="Redoxin"/>
    <property type="match status" value="1"/>
</dbReference>
<comment type="similarity">
    <text evidence="1 11">Belongs to the peroxiredoxin family. Prx5 subfamily.</text>
</comment>
<dbReference type="InterPro" id="IPR013740">
    <property type="entry name" value="Redoxin"/>
</dbReference>
<dbReference type="SUPFAM" id="SSF52833">
    <property type="entry name" value="Thioredoxin-like"/>
    <property type="match status" value="1"/>
</dbReference>
<dbReference type="GO" id="GO:0005777">
    <property type="term" value="C:peroxisome"/>
    <property type="evidence" value="ECO:0007669"/>
    <property type="project" value="TreeGrafter"/>
</dbReference>
<dbReference type="EMBL" id="DF830077">
    <property type="protein sequence ID" value="GAK65804.1"/>
    <property type="molecule type" value="Genomic_DNA"/>
</dbReference>
<dbReference type="Proteomes" id="UP000053758">
    <property type="component" value="Unassembled WGS sequence"/>
</dbReference>
<keyword evidence="13" id="KW-1185">Reference proteome</keyword>
<dbReference type="GeneID" id="26304803"/>
<evidence type="ECO:0000256" key="2">
    <source>
        <dbReference type="ARBA" id="ARBA00022559"/>
    </source>
</evidence>
<evidence type="ECO:0000256" key="7">
    <source>
        <dbReference type="ARBA" id="ARBA00063543"/>
    </source>
</evidence>
<dbReference type="PANTHER" id="PTHR10430">
    <property type="entry name" value="PEROXIREDOXIN"/>
    <property type="match status" value="1"/>
</dbReference>
<dbReference type="FunFam" id="3.40.30.10:FF:000020">
    <property type="entry name" value="Peroxiredoxin"/>
    <property type="match status" value="1"/>
</dbReference>
<evidence type="ECO:0000256" key="1">
    <source>
        <dbReference type="ARBA" id="ARBA00010505"/>
    </source>
</evidence>
<reference evidence="13" key="1">
    <citation type="journal article" date="2014" name="Genome Announc.">
        <title>Draft Genome Sequence of the Yeast Pseudozyma antarctica Type Strain JCM10317, a Producer of the Glycolipid Biosurfactants, Mannosylerythritol Lipids.</title>
        <authorList>
            <person name="Saika A."/>
            <person name="Koike H."/>
            <person name="Hori T."/>
            <person name="Fukuoka T."/>
            <person name="Sato S."/>
            <person name="Habe H."/>
            <person name="Kitamoto D."/>
            <person name="Morita T."/>
        </authorList>
    </citation>
    <scope>NUCLEOTIDE SEQUENCE [LARGE SCALE GENOMIC DNA]</scope>
    <source>
        <strain evidence="13">JCM 10317</strain>
    </source>
</reference>
<gene>
    <name evidence="12" type="ORF">PAN0_010c4025</name>
</gene>
<evidence type="ECO:0000256" key="5">
    <source>
        <dbReference type="ARBA" id="ARBA00023157"/>
    </source>
</evidence>
<evidence type="ECO:0000256" key="3">
    <source>
        <dbReference type="ARBA" id="ARBA00022862"/>
    </source>
</evidence>
<dbReference type="HOGENOM" id="CLU_072440_1_0_1"/>
<keyword evidence="6 11" id="KW-0676">Redox-active center</keyword>
<evidence type="ECO:0000256" key="4">
    <source>
        <dbReference type="ARBA" id="ARBA00023002"/>
    </source>
</evidence>
<keyword evidence="3 11" id="KW-0049">Antioxidant</keyword>
<organism evidence="12 13">
    <name type="scientific">Pseudozyma antarctica</name>
    <name type="common">Yeast</name>
    <name type="synonym">Candida antarctica</name>
    <dbReference type="NCBI Taxonomy" id="84753"/>
    <lineage>
        <taxon>Eukaryota</taxon>
        <taxon>Fungi</taxon>
        <taxon>Dikarya</taxon>
        <taxon>Basidiomycota</taxon>
        <taxon>Ustilaginomycotina</taxon>
        <taxon>Ustilaginomycetes</taxon>
        <taxon>Ustilaginales</taxon>
        <taxon>Ustilaginaceae</taxon>
        <taxon>Moesziomyces</taxon>
    </lineage>
</organism>
<sequence length="260" mass="27116">MVSKLVMAPVLRTAGSLARPAVQPIVLPASRRLISSASSPFSATNTNSNAATLRNAFARNALGHAPTTALGASCVKSSPMLARGLATAAQTISKGEQIPNSTFMYVPFTSELADGTACGAPTKVQTHEAFKGKKVVIIAVPGAYTPTCHVNHIPPFIKQVDAFKAKGVDQIVVLAQNDPFVMSAWGVQNKAEDKVIFATDLGLEFSKGVGSTADLSAMGFGMRTGRYALIVDDLKVVDFSPEPNPGAVETSSAEAVLSKL</sequence>
<dbReference type="RefSeq" id="XP_014655966.1">
    <property type="nucleotide sequence ID" value="XM_014800480.1"/>
</dbReference>
<evidence type="ECO:0000313" key="13">
    <source>
        <dbReference type="Proteomes" id="UP000053758"/>
    </source>
</evidence>
<dbReference type="GO" id="GO:0034599">
    <property type="term" value="P:cellular response to oxidative stress"/>
    <property type="evidence" value="ECO:0007669"/>
    <property type="project" value="InterPro"/>
</dbReference>
<keyword evidence="2 11" id="KW-0575">Peroxidase</keyword>